<protein>
    <submittedName>
        <fullName evidence="1">Uncharacterized protein</fullName>
    </submittedName>
</protein>
<evidence type="ECO:0000313" key="1">
    <source>
        <dbReference type="EMBL" id="GBP42427.1"/>
    </source>
</evidence>
<dbReference type="Proteomes" id="UP000299102">
    <property type="component" value="Unassembled WGS sequence"/>
</dbReference>
<name>A0A4C1VX57_EUMVA</name>
<evidence type="ECO:0000313" key="2">
    <source>
        <dbReference type="Proteomes" id="UP000299102"/>
    </source>
</evidence>
<organism evidence="1 2">
    <name type="scientific">Eumeta variegata</name>
    <name type="common">Bagworm moth</name>
    <name type="synonym">Eumeta japonica</name>
    <dbReference type="NCBI Taxonomy" id="151549"/>
    <lineage>
        <taxon>Eukaryota</taxon>
        <taxon>Metazoa</taxon>
        <taxon>Ecdysozoa</taxon>
        <taxon>Arthropoda</taxon>
        <taxon>Hexapoda</taxon>
        <taxon>Insecta</taxon>
        <taxon>Pterygota</taxon>
        <taxon>Neoptera</taxon>
        <taxon>Endopterygota</taxon>
        <taxon>Lepidoptera</taxon>
        <taxon>Glossata</taxon>
        <taxon>Ditrysia</taxon>
        <taxon>Tineoidea</taxon>
        <taxon>Psychidae</taxon>
        <taxon>Oiketicinae</taxon>
        <taxon>Eumeta</taxon>
    </lineage>
</organism>
<keyword evidence="2" id="KW-1185">Reference proteome</keyword>
<dbReference type="AlphaFoldDB" id="A0A4C1VX57"/>
<sequence>MCFMNKVIYALRASLPEHDSYLILHRDAPYRRPSAFDNRIVLLGGGNREDTDENISDGIHPSGRSLTEVFRELQLIAPFESSLTLKFKSFQNPYHLGASPMAYTRIVLKLHIQSSYYNEVSYFTYNNEIQTKPASQNPFFRCSRVNVGSGRSSAFRLHSGPINYKEIETADNLKRVSAAAAVSRSNAIKILLQSALGELSVDYPNDRLSELARVTLQCLRYGVHALSTCLLYSYRRVSPHLGLFLFTSARFRFSGFLAVWRRLNDGQRFLSD</sequence>
<comment type="caution">
    <text evidence="1">The sequence shown here is derived from an EMBL/GenBank/DDBJ whole genome shotgun (WGS) entry which is preliminary data.</text>
</comment>
<accession>A0A4C1VX57</accession>
<reference evidence="1 2" key="1">
    <citation type="journal article" date="2019" name="Commun. Biol.">
        <title>The bagworm genome reveals a unique fibroin gene that provides high tensile strength.</title>
        <authorList>
            <person name="Kono N."/>
            <person name="Nakamura H."/>
            <person name="Ohtoshi R."/>
            <person name="Tomita M."/>
            <person name="Numata K."/>
            <person name="Arakawa K."/>
        </authorList>
    </citation>
    <scope>NUCLEOTIDE SEQUENCE [LARGE SCALE GENOMIC DNA]</scope>
</reference>
<proteinExistence type="predicted"/>
<dbReference type="EMBL" id="BGZK01000418">
    <property type="protein sequence ID" value="GBP42427.1"/>
    <property type="molecule type" value="Genomic_DNA"/>
</dbReference>
<gene>
    <name evidence="1" type="ORF">EVAR_47720_1</name>
</gene>